<comment type="function">
    <text evidence="13">Type XII collagen interacts with type I collagen-containing fibrils, the COL1 domain could be associated with the surface of the fibrils, and the COL2 and NC3 domains may be localized in the perifibrillar matrix.</text>
</comment>
<feature type="domain" description="VWFA" evidence="17">
    <location>
        <begin position="563"/>
        <end position="739"/>
    </location>
</feature>
<keyword evidence="2" id="KW-0964">Secreted</keyword>
<dbReference type="Pfam" id="PF00092">
    <property type="entry name" value="VWA"/>
    <property type="match status" value="4"/>
</dbReference>
<evidence type="ECO:0000256" key="10">
    <source>
        <dbReference type="ARBA" id="ARBA00023180"/>
    </source>
</evidence>
<dbReference type="SUPFAM" id="SSF49899">
    <property type="entry name" value="Concanavalin A-like lectins/glucanases"/>
    <property type="match status" value="1"/>
</dbReference>
<keyword evidence="3" id="KW-0272">Extracellular matrix</keyword>
<evidence type="ECO:0000313" key="19">
    <source>
        <dbReference type="EMBL" id="TWW68464.1"/>
    </source>
</evidence>
<keyword evidence="11" id="KW-0379">Hydroxylation</keyword>
<feature type="domain" description="Fibronectin type-III" evidence="18">
    <location>
        <begin position="1783"/>
        <end position="1872"/>
    </location>
</feature>
<feature type="domain" description="Fibronectin type-III" evidence="18">
    <location>
        <begin position="2323"/>
        <end position="2412"/>
    </location>
</feature>
<feature type="domain" description="Fibronectin type-III" evidence="18">
    <location>
        <begin position="1873"/>
        <end position="1962"/>
    </location>
</feature>
<evidence type="ECO:0000256" key="2">
    <source>
        <dbReference type="ARBA" id="ARBA00022525"/>
    </source>
</evidence>
<keyword evidence="9" id="KW-1015">Disulfide bond</keyword>
<feature type="domain" description="Fibronectin type-III" evidence="18">
    <location>
        <begin position="1122"/>
        <end position="1211"/>
    </location>
</feature>
<feature type="domain" description="Fibronectin type-III" evidence="18">
    <location>
        <begin position="2143"/>
        <end position="2231"/>
    </location>
</feature>
<dbReference type="FunFam" id="2.60.40.10:FF:000018">
    <property type="entry name" value="collagen alpha-1(XII) chain isoform X1"/>
    <property type="match status" value="1"/>
</dbReference>
<dbReference type="PRINTS" id="PR00453">
    <property type="entry name" value="VWFADOMAIN"/>
</dbReference>
<dbReference type="InterPro" id="IPR036116">
    <property type="entry name" value="FN3_sf"/>
</dbReference>
<dbReference type="FunFam" id="2.60.40.10:FF:000480">
    <property type="entry name" value="Collagen, type XII, alpha 1"/>
    <property type="match status" value="1"/>
</dbReference>
<feature type="region of interest" description="Disordered" evidence="16">
    <location>
        <begin position="1"/>
        <end position="124"/>
    </location>
</feature>
<evidence type="ECO:0000256" key="13">
    <source>
        <dbReference type="ARBA" id="ARBA00053577"/>
    </source>
</evidence>
<dbReference type="InterPro" id="IPR013783">
    <property type="entry name" value="Ig-like_fold"/>
</dbReference>
<evidence type="ECO:0000256" key="4">
    <source>
        <dbReference type="ARBA" id="ARBA00022729"/>
    </source>
</evidence>
<comment type="subcellular location">
    <subcellularLocation>
        <location evidence="1">Secreted</location>
        <location evidence="1">Extracellular space</location>
        <location evidence="1">Extracellular matrix</location>
    </subcellularLocation>
</comment>
<keyword evidence="20" id="KW-1185">Reference proteome</keyword>
<dbReference type="GO" id="GO:0005614">
    <property type="term" value="C:interstitial matrix"/>
    <property type="evidence" value="ECO:0007669"/>
    <property type="project" value="UniProtKB-ARBA"/>
</dbReference>
<dbReference type="EMBL" id="RHFK02000011">
    <property type="protein sequence ID" value="TWW68464.1"/>
    <property type="molecule type" value="Genomic_DNA"/>
</dbReference>
<accession>A0A5C6NM41</accession>
<dbReference type="SUPFAM" id="SSF49265">
    <property type="entry name" value="Fibronectin type III"/>
    <property type="match status" value="16"/>
</dbReference>
<feature type="domain" description="Fibronectin type-III" evidence="18">
    <location>
        <begin position="150"/>
        <end position="237"/>
    </location>
</feature>
<evidence type="ECO:0000313" key="20">
    <source>
        <dbReference type="Proteomes" id="UP000324091"/>
    </source>
</evidence>
<dbReference type="Gene3D" id="2.60.40.10">
    <property type="entry name" value="Immunoglobulins"/>
    <property type="match status" value="24"/>
</dbReference>
<dbReference type="FunFam" id="2.60.40.10:FF:000227">
    <property type="entry name" value="Fibronectin isoform X1"/>
    <property type="match status" value="1"/>
</dbReference>
<evidence type="ECO:0000256" key="6">
    <source>
        <dbReference type="ARBA" id="ARBA00022889"/>
    </source>
</evidence>
<feature type="region of interest" description="Disordered" evidence="16">
    <location>
        <begin position="2490"/>
        <end position="2509"/>
    </location>
</feature>
<feature type="domain" description="Fibronectin type-III" evidence="18">
    <location>
        <begin position="459"/>
        <end position="548"/>
    </location>
</feature>
<evidence type="ECO:0000256" key="15">
    <source>
        <dbReference type="ARBA" id="ARBA00067989"/>
    </source>
</evidence>
<dbReference type="InterPro" id="IPR050991">
    <property type="entry name" value="ECM_Regulatory_Proteins"/>
</dbReference>
<feature type="domain" description="Fibronectin type-III" evidence="18">
    <location>
        <begin position="1963"/>
        <end position="2052"/>
    </location>
</feature>
<feature type="domain" description="VWFA" evidence="17">
    <location>
        <begin position="2994"/>
        <end position="3171"/>
    </location>
</feature>
<keyword evidence="6" id="KW-0130">Cell adhesion</keyword>
<dbReference type="CDD" id="cd01482">
    <property type="entry name" value="vWA_collagen_alphaI-XII-like"/>
    <property type="match status" value="2"/>
</dbReference>
<dbReference type="InterPro" id="IPR013320">
    <property type="entry name" value="ConA-like_dom_sf"/>
</dbReference>
<feature type="region of interest" description="Disordered" evidence="16">
    <location>
        <begin position="2957"/>
        <end position="2987"/>
    </location>
</feature>
<feature type="non-terminal residue" evidence="19">
    <location>
        <position position="1"/>
    </location>
</feature>
<evidence type="ECO:0000259" key="18">
    <source>
        <dbReference type="PROSITE" id="PS50853"/>
    </source>
</evidence>
<dbReference type="InterPro" id="IPR036465">
    <property type="entry name" value="vWFA_dom_sf"/>
</dbReference>
<evidence type="ECO:0000256" key="9">
    <source>
        <dbReference type="ARBA" id="ARBA00023157"/>
    </source>
</evidence>
<dbReference type="GO" id="GO:0009888">
    <property type="term" value="P:tissue development"/>
    <property type="evidence" value="ECO:0007669"/>
    <property type="project" value="UniProtKB-ARBA"/>
</dbReference>
<dbReference type="FunFam" id="2.60.40.10:FF:000121">
    <property type="entry name" value="Collagen type XII alpha 1 chain"/>
    <property type="match status" value="12"/>
</dbReference>
<keyword evidence="10" id="KW-0325">Glycoprotein</keyword>
<feature type="domain" description="Fibronectin type-III" evidence="18">
    <location>
        <begin position="2593"/>
        <end position="2683"/>
    </location>
</feature>
<comment type="subunit">
    <text evidence="14">Trimer of identical chains each containing 190 kDa of non-triple-helical sequences.</text>
</comment>
<dbReference type="GO" id="GO:0005581">
    <property type="term" value="C:collagen trimer"/>
    <property type="evidence" value="ECO:0007669"/>
    <property type="project" value="UniProtKB-KW"/>
</dbReference>
<feature type="domain" description="Fibronectin type-III" evidence="18">
    <location>
        <begin position="2053"/>
        <end position="2142"/>
    </location>
</feature>
<dbReference type="SMART" id="SM00060">
    <property type="entry name" value="FN3"/>
    <property type="match status" value="24"/>
</dbReference>
<name>A0A5C6NM41_9TELE</name>
<evidence type="ECO:0000256" key="14">
    <source>
        <dbReference type="ARBA" id="ARBA00064391"/>
    </source>
</evidence>
<keyword evidence="4" id="KW-0732">Signal</keyword>
<feature type="domain" description="Fibronectin type-III" evidence="18">
    <location>
        <begin position="1603"/>
        <end position="1692"/>
    </location>
</feature>
<dbReference type="Pfam" id="PF00041">
    <property type="entry name" value="fn3"/>
    <property type="match status" value="23"/>
</dbReference>
<feature type="compositionally biased region" description="Polar residues" evidence="16">
    <location>
        <begin position="928"/>
        <end position="938"/>
    </location>
</feature>
<evidence type="ECO:0000256" key="8">
    <source>
        <dbReference type="ARBA" id="ARBA00023119"/>
    </source>
</evidence>
<feature type="region of interest" description="Disordered" evidence="16">
    <location>
        <begin position="1207"/>
        <end position="1226"/>
    </location>
</feature>
<evidence type="ECO:0000256" key="1">
    <source>
        <dbReference type="ARBA" id="ARBA00004498"/>
    </source>
</evidence>
<feature type="domain" description="Fibronectin type-III" evidence="18">
    <location>
        <begin position="1034"/>
        <end position="1121"/>
    </location>
</feature>
<evidence type="ECO:0000256" key="11">
    <source>
        <dbReference type="ARBA" id="ARBA00023278"/>
    </source>
</evidence>
<dbReference type="PROSITE" id="PS50234">
    <property type="entry name" value="VWFA"/>
    <property type="match status" value="4"/>
</dbReference>
<evidence type="ECO:0000256" key="3">
    <source>
        <dbReference type="ARBA" id="ARBA00022530"/>
    </source>
</evidence>
<feature type="domain" description="Fibronectin type-III" evidence="18">
    <location>
        <begin position="2413"/>
        <end position="2502"/>
    </location>
</feature>
<dbReference type="PROSITE" id="PS50853">
    <property type="entry name" value="FN3"/>
    <property type="match status" value="23"/>
</dbReference>
<feature type="domain" description="Fibronectin type-III" evidence="18">
    <location>
        <begin position="1513"/>
        <end position="1602"/>
    </location>
</feature>
<dbReference type="FunFam" id="3.40.50.410:FF:000001">
    <property type="entry name" value="Collagen, type XII, alpha 1"/>
    <property type="match status" value="4"/>
</dbReference>
<protein>
    <recommendedName>
        <fullName evidence="15">Collagen alpha-1(XII) chain</fullName>
    </recommendedName>
</protein>
<organism evidence="19 20">
    <name type="scientific">Takifugu flavidus</name>
    <name type="common">sansaifugu</name>
    <dbReference type="NCBI Taxonomy" id="433684"/>
    <lineage>
        <taxon>Eukaryota</taxon>
        <taxon>Metazoa</taxon>
        <taxon>Chordata</taxon>
        <taxon>Craniata</taxon>
        <taxon>Vertebrata</taxon>
        <taxon>Euteleostomi</taxon>
        <taxon>Actinopterygii</taxon>
        <taxon>Neopterygii</taxon>
        <taxon>Teleostei</taxon>
        <taxon>Neoteleostei</taxon>
        <taxon>Acanthomorphata</taxon>
        <taxon>Eupercaria</taxon>
        <taxon>Tetraodontiformes</taxon>
        <taxon>Tetradontoidea</taxon>
        <taxon>Tetraodontidae</taxon>
        <taxon>Takifugu</taxon>
    </lineage>
</organism>
<dbReference type="Gene3D" id="2.60.120.200">
    <property type="match status" value="1"/>
</dbReference>
<dbReference type="InterPro" id="IPR003961">
    <property type="entry name" value="FN3_dom"/>
</dbReference>
<evidence type="ECO:0000256" key="16">
    <source>
        <dbReference type="SAM" id="MobiDB-lite"/>
    </source>
</evidence>
<evidence type="ECO:0000256" key="12">
    <source>
        <dbReference type="ARBA" id="ARBA00049648"/>
    </source>
</evidence>
<feature type="domain" description="VWFA" evidence="17">
    <location>
        <begin position="263"/>
        <end position="439"/>
    </location>
</feature>
<gene>
    <name evidence="19" type="ORF">D4764_19G0002620</name>
</gene>
<feature type="domain" description="Fibronectin type-III" evidence="18">
    <location>
        <begin position="2777"/>
        <end position="2866"/>
    </location>
</feature>
<dbReference type="Gene3D" id="3.40.50.410">
    <property type="entry name" value="von Willebrand factor, type A domain"/>
    <property type="match status" value="4"/>
</dbReference>
<keyword evidence="7" id="KW-0654">Proteoglycan</keyword>
<dbReference type="FunFam" id="2.60.40.10:FF:000489">
    <property type="entry name" value="collagen alpha-1(XII) chain isoform X1"/>
    <property type="match status" value="1"/>
</dbReference>
<feature type="domain" description="Fibronectin type-III" evidence="18">
    <location>
        <begin position="849"/>
        <end position="939"/>
    </location>
</feature>
<dbReference type="FunFam" id="2.60.120.200:FF:000008">
    <property type="entry name" value="Collagen type XII alpha 1 chain"/>
    <property type="match status" value="1"/>
</dbReference>
<feature type="domain" description="Fibronectin type-III" evidence="18">
    <location>
        <begin position="2233"/>
        <end position="2321"/>
    </location>
</feature>
<feature type="domain" description="Fibronectin type-III" evidence="18">
    <location>
        <begin position="1213"/>
        <end position="1303"/>
    </location>
</feature>
<dbReference type="CDD" id="cd00063">
    <property type="entry name" value="FN3"/>
    <property type="match status" value="23"/>
</dbReference>
<dbReference type="PANTHER" id="PTHR46708">
    <property type="entry name" value="TENASCIN"/>
    <property type="match status" value="1"/>
</dbReference>
<feature type="compositionally biased region" description="Basic and acidic residues" evidence="16">
    <location>
        <begin position="1"/>
        <end position="116"/>
    </location>
</feature>
<dbReference type="GO" id="GO:0007155">
    <property type="term" value="P:cell adhesion"/>
    <property type="evidence" value="ECO:0007669"/>
    <property type="project" value="UniProtKB-KW"/>
</dbReference>
<feature type="domain" description="Fibronectin type-III" evidence="18">
    <location>
        <begin position="941"/>
        <end position="1033"/>
    </location>
</feature>
<dbReference type="FunFam" id="2.60.40.10:FF:000554">
    <property type="entry name" value="collagen alpha-1(XII) chain isoform X1"/>
    <property type="match status" value="1"/>
</dbReference>
<evidence type="ECO:0000256" key="7">
    <source>
        <dbReference type="ARBA" id="ARBA00022974"/>
    </source>
</evidence>
<dbReference type="InterPro" id="IPR002035">
    <property type="entry name" value="VWF_A"/>
</dbReference>
<dbReference type="PANTHER" id="PTHR46708:SF2">
    <property type="entry name" value="FIBRONECTIN TYPE-III DOMAIN-CONTAINING PROTEIN"/>
    <property type="match status" value="1"/>
</dbReference>
<dbReference type="FunFam" id="2.60.40.10:FF:000234">
    <property type="entry name" value="Collagen, type XII, alpha 1"/>
    <property type="match status" value="5"/>
</dbReference>
<dbReference type="SMART" id="SM00210">
    <property type="entry name" value="TSPN"/>
    <property type="match status" value="1"/>
</dbReference>
<feature type="domain" description="VWFA" evidence="17">
    <location>
        <begin position="1324"/>
        <end position="1496"/>
    </location>
</feature>
<evidence type="ECO:0000259" key="17">
    <source>
        <dbReference type="PROSITE" id="PS50234"/>
    </source>
</evidence>
<evidence type="ECO:0000256" key="5">
    <source>
        <dbReference type="ARBA" id="ARBA00022737"/>
    </source>
</evidence>
<keyword evidence="8 19" id="KW-0176">Collagen</keyword>
<dbReference type="InterPro" id="IPR048287">
    <property type="entry name" value="TSPN-like_N"/>
</dbReference>
<dbReference type="SUPFAM" id="SSF53300">
    <property type="entry name" value="vWA-like"/>
    <property type="match status" value="4"/>
</dbReference>
<dbReference type="Proteomes" id="UP000324091">
    <property type="component" value="Chromosome 19"/>
</dbReference>
<reference evidence="19 20" key="1">
    <citation type="submission" date="2019-04" db="EMBL/GenBank/DDBJ databases">
        <title>Chromosome genome assembly for Takifugu flavidus.</title>
        <authorList>
            <person name="Xiao S."/>
        </authorList>
    </citation>
    <scope>NUCLEOTIDE SEQUENCE [LARGE SCALE GENOMIC DNA]</scope>
    <source>
        <strain evidence="19">HTHZ2018</strain>
        <tissue evidence="19">Muscle</tissue>
    </source>
</reference>
<feature type="region of interest" description="Disordered" evidence="16">
    <location>
        <begin position="920"/>
        <end position="941"/>
    </location>
</feature>
<proteinExistence type="inferred from homology"/>
<sequence>EGEREGEKGRRREGEKERVGERGREEEKERVGEREGEGRGERERRREGEKERVGERERRGEGEKGEDGGGREGARERGKGEERGKDRERKEEGKREGRRERGRGKREGEGGERGGECECGTALPAREKQRMESINRSIVLDSPYDSPVEPPSDLRFKILKENSVQMSWNRPRSRIQGYRIQVSGGPEEPTKEFTLPPSATKTSISDLSADVDYVVTISAFAGSEESLPISGQITLESAGSTRGSSRKPDVSDQIKCSAGTVADVLFLVDGSWSVGRANFKYIRSFISATASAFQIGQDKTRVGVVQYGSDARVEFNLNTHLSRPALLRAIGSLPYKGGDTMTGQALNFLLENSLTEEAGSRKDFPSVLVVITDGKSEDPVEQYAKKLRSRGVEVFVLGVGQTDEAEMKLIASTPYRNHIYSVATFDTIKKVQRELISQVCAGVEEQLNSLVSGEEAIEPASNLQVLEVASKSMRVTWDPSIGQVSGYKVQMIPMMADSKRQEVYVGVGQTSVVVRDLSPDVEYQISLYALKGLTPSEPITVMQKTEPVKVSLECSLGVDVQADVVLLVDGSYSIGLANFAKVRAFLEVLVNTFDIGPDKVQISLVQYSRDPHTEFYLNTHNNLEAVITALRTFPYRGGSTNTGKAMTYVRKTVFQTNRGARANVPRVTILITDGKSSDTFQEPAANLRNTDVEIFAVGVKDAVRSELEAIANAPAETHVYTVEDFDAFQRISKELTQSICLRIEQELQLINQRRLVQPRDLSFSDIGPRSFRTSWQINADNVESYLVQFKPEGEDTHYVSMSVPGDVATALLPYLTPLTRYEVSVSAQYPSGTSLPVTGYGTTTEERGSVQNIKVTEESAQSFRVSWRPAPGDVARYKLTYEPAGDESSKLETFTVGPELTVVLQDLLPQTTYRVSVTPEYQGGPGVAQQTDGTTTEAKGSPRGLRVFDETVSSMKVSWEPAPGNVLQYRLAYRPSSGGPRHEVSVKGTNTAAVLKKLQPGTEYDISVSARYRSGLGEALTGQGTTLGASGPPKNLVTSDVTDTSFTASWTAAPGNVKMYQVKWKSMFSEENGEMMVPGDITNAVLKGLSPETLFQVSVVANYEDRDSEALTGREATDAPAAHKKLVVSDETEQTMKVTWAPAPGGVSHYRLKHVPGGGGKEVALKVPGSVTSAVLKRLQPVTTYNITVEPIYKHGEGKARQGVGTTLSPFKAPRNLQTSEPAKTSFRVSWDPAPGDVKGYKVTFHPMGNDVDLGELLVGPYDSTVVLEELRAGTKYSVAVFGMFEGGESLPLAGEERTTLSDPPDPPFPDYSDARCKTNAKADIILLVDGSWSIGRLNFKTIRNFIARTVSVFDIGPQRVQIGLAQYSGDPKTEWHLNAHPNRESLLKAVSNLPYKGGNTMTGMALNYILQNNFRTNVGMRPEARKIGVLITDGKSQDDVVFNSQNLRDSGIELYAIGIKNADENELRSIASDPDQIHMYNVNDFKFLVDIVDDVTNNLCNSVKGPGGELEPPSDLVTFDQTHHSFHVSWTTPDGHVERFLVTYTKTAGGPVQELVVDGSTSTVLLDGLTPLTEYQVSVYSMIGETRSEPLTGIDVTLPLPSVKVMNVYDETSSSMWVTWGSVEDATGYMLLYRPINEPQLEKEVRLGGDATDIQLKQLTPETEYSITLRALFEEAVSDPLEGKGLTLPVPPAGNLRISDVTHSRMKLSWDPAPGQVSKYIITYKPDEGDLKEVEVSGEVTTQDLSGLISQTEYDVAVTPVYTGGSGTPMLGNAITEVVPAPKNLQFTEVTQTSFRTSWEHGAPDVALYRLSWSKRGEDDYQYAILNNDETSYELENLDTDTEYDVKVTAIYSDEAESEDLLGITRTLPPAPPRNLKVFNATTSSLTAKWDPAPGPVQGYRVTYRPAPGGEPLTLQTGGKKTSVVLSKLQPDTRYSVSVAALYPSGASKDISTDGRTNPLGGVRNLQVLNPTMTTLNVRWEPAEGRVKEYKVIYAPAAGGAESVEKVSAGTSSTILRSLQPDTVYTVSLVPVYAEGDGKTASENGKTRALAGVKNLRVTDPTMTSLAVNWDPADGAVRLYKVFYVPVTGGLEEMEQVPTGTTNIILRNLSPDTPYKVSVLPVYPAREGKRQSEMGRTLPLSGVGNMKVTNPTITTLTVNWNPADGNVQGYKVIYVPEDGGEEVVEMVSESTTRTVLSNLLPNTRYSVTVVPVYAEGDGPSLSDSGKTKPRGSVRNLQVYDPTTSKLKVRWEPAEGNVREYVITWVPTTGGDPTVTQVSGSTTSTVLQNLDPDTEYTVTVVPVYPEMEGISQSEQGKTNPMGGVKNLQVVDPTFNSLKVRWDPAVGNVRSYKVFYTANPDGETEEEEVSGGTTSTTLRNLDPDTVYDVVVVPIYPDVEGIRQAEKGKTRPLSGVKNLQVTDPTTNSLRVRWEPAEGDVRTYNIFYVPTNGGAERAMQVSGMSTSTVLRDLQPDTKYTVTLVPVYTDLEGKRSSANGKTKPLGGVKNLQVTDPTTSSLKVRWDPAEGNVRQYRIFYVPTAGGAEDMEQVSGGTTSTVLRNLLSDTAYTVTVVPVYPEGEGLRQSDAGKTLPRTPPRNIQVYNPTPDSLKVRWEPASGQVQQYRVAYSALRGTARPESILVPGNLRSAFLDNLIPDTPYSVSVSALYADGEGSPVRDTGKTLPRAGPRNMRVFDPTTSSLTLSWDHAEGPVRQYKISYSPMTGDANSRVEITSVPGNRNNARLENLLPDTPYSITVEPLYLEGPGAELSGTGRTVALLSPRNLRVSDEWYTRFRVAWDPVSAPVEGYRLSYSPAGSAGPPVDLFVGDITSYTLHNLQPGTPYDVKVVAQYTGGKSGPLAGQGTTLYLNVTNIETYKVDHDKFCIKWTPHRSATSYRIKLNPVNPSSKGQQEITISAGLPQYCFDGLSSDALYNATVFVQTPNLEGPGVSIREKTCKSFNPGPSVRIGEADASSNAPPDAEPSTHHPTSLGRGAKADLVFVIDGSWSIGEDSFTKVIHFVSGIIGAFDIVGPSGMQVSFVQYSDDAKTEFKLNSYRDKGVAMAALHLIRYQGGNTKTGMALKHTYEKAFSVGNGMRRNVPKLVVTITDGRSQDEVKKSAAKLQQAGYSVFAIGVADVDFNELQEIATKPSERHVFVVDDFDAFDTIKENLINFICETATSSCPLIFLNGFTSPGFRMLEAFNLTEKTYSYAKGVSMEPGSFNSFTSYRIHKNAFLTQPSTDIHPDGLPHAYTIILMFRLLPESPAEAFDIWQVSSKDHKPETGVTINPSRKTISFYNKDERGETQRVVFDGDQVKRIFHGSFHKLHILVSSTGIKLNIDCQEVAEKEIKAAGNTSSDGYQVLGKMSKSIGATGESATFQLQMFDIVCSLGWTSRDRCCDLPSMVKDSLTILGYRTCELFISRVMKAADPRRSLQSIGLTQRQQRDAHEQL</sequence>
<comment type="caution">
    <text evidence="19">The sequence shown here is derived from an EMBL/GenBank/DDBJ whole genome shotgun (WGS) entry which is preliminary data.</text>
</comment>
<feature type="domain" description="Fibronectin type-III" evidence="18">
    <location>
        <begin position="2684"/>
        <end position="2776"/>
    </location>
</feature>
<feature type="domain" description="Fibronectin type-III" evidence="18">
    <location>
        <begin position="757"/>
        <end position="847"/>
    </location>
</feature>
<comment type="similarity">
    <text evidence="12">Belongs to the fibril-associated collagens with interrupted helices (FACIT) family.</text>
</comment>
<keyword evidence="5" id="KW-0677">Repeat</keyword>
<feature type="domain" description="Fibronectin type-III" evidence="18">
    <location>
        <begin position="1693"/>
        <end position="1782"/>
    </location>
</feature>
<feature type="domain" description="Fibronectin type-III" evidence="18">
    <location>
        <begin position="2503"/>
        <end position="2592"/>
    </location>
</feature>
<dbReference type="SMART" id="SM00327">
    <property type="entry name" value="VWA"/>
    <property type="match status" value="4"/>
</dbReference>